<keyword evidence="1 3" id="KW-0732">Signal</keyword>
<dbReference type="InterPro" id="IPR028994">
    <property type="entry name" value="Integrin_alpha_N"/>
</dbReference>
<dbReference type="Proteomes" id="UP000320390">
    <property type="component" value="Chromosome"/>
</dbReference>
<name>A0A518EYA2_9BACT</name>
<dbReference type="SUPFAM" id="SSF69318">
    <property type="entry name" value="Integrin alpha N-terminal domain"/>
    <property type="match status" value="1"/>
</dbReference>
<dbReference type="EMBL" id="CP036434">
    <property type="protein sequence ID" value="QDV09067.1"/>
    <property type="molecule type" value="Genomic_DNA"/>
</dbReference>
<dbReference type="InterPro" id="IPR011519">
    <property type="entry name" value="UnbV_ASPIC"/>
</dbReference>
<dbReference type="Pfam" id="PF07593">
    <property type="entry name" value="UnbV_ASPIC"/>
    <property type="match status" value="1"/>
</dbReference>
<organism evidence="5 6">
    <name type="scientific">Saltatorellus ferox</name>
    <dbReference type="NCBI Taxonomy" id="2528018"/>
    <lineage>
        <taxon>Bacteria</taxon>
        <taxon>Pseudomonadati</taxon>
        <taxon>Planctomycetota</taxon>
        <taxon>Planctomycetia</taxon>
        <taxon>Planctomycetia incertae sedis</taxon>
        <taxon>Saltatorellus</taxon>
    </lineage>
</organism>
<dbReference type="RefSeq" id="WP_145202816.1">
    <property type="nucleotide sequence ID" value="NZ_CP036434.1"/>
</dbReference>
<feature type="compositionally biased region" description="Pro residues" evidence="2">
    <location>
        <begin position="89"/>
        <end position="105"/>
    </location>
</feature>
<evidence type="ECO:0000256" key="2">
    <source>
        <dbReference type="SAM" id="MobiDB-lite"/>
    </source>
</evidence>
<feature type="region of interest" description="Disordered" evidence="2">
    <location>
        <begin position="88"/>
        <end position="107"/>
    </location>
</feature>
<feature type="domain" description="ASPIC/UnbV" evidence="4">
    <location>
        <begin position="506"/>
        <end position="572"/>
    </location>
</feature>
<dbReference type="PANTHER" id="PTHR16026:SF0">
    <property type="entry name" value="CARTILAGE ACIDIC PROTEIN 1"/>
    <property type="match status" value="1"/>
</dbReference>
<dbReference type="PANTHER" id="PTHR16026">
    <property type="entry name" value="CARTILAGE ACIDIC PROTEIN 1"/>
    <property type="match status" value="1"/>
</dbReference>
<dbReference type="Gene3D" id="2.130.10.130">
    <property type="entry name" value="Integrin alpha, N-terminal"/>
    <property type="match status" value="1"/>
</dbReference>
<dbReference type="InterPro" id="IPR013517">
    <property type="entry name" value="FG-GAP"/>
</dbReference>
<protein>
    <submittedName>
        <fullName evidence="5">ASPIC and UnbV</fullName>
    </submittedName>
</protein>
<evidence type="ECO:0000256" key="3">
    <source>
        <dbReference type="SAM" id="SignalP"/>
    </source>
</evidence>
<evidence type="ECO:0000313" key="6">
    <source>
        <dbReference type="Proteomes" id="UP000320390"/>
    </source>
</evidence>
<dbReference type="InterPro" id="IPR027039">
    <property type="entry name" value="Crtac1"/>
</dbReference>
<dbReference type="AlphaFoldDB" id="A0A518EYA2"/>
<gene>
    <name evidence="5" type="ORF">Poly30_46240</name>
</gene>
<feature type="signal peptide" evidence="3">
    <location>
        <begin position="1"/>
        <end position="23"/>
    </location>
</feature>
<reference evidence="5 6" key="1">
    <citation type="submission" date="2019-02" db="EMBL/GenBank/DDBJ databases">
        <title>Deep-cultivation of Planctomycetes and their phenomic and genomic characterization uncovers novel biology.</title>
        <authorList>
            <person name="Wiegand S."/>
            <person name="Jogler M."/>
            <person name="Boedeker C."/>
            <person name="Pinto D."/>
            <person name="Vollmers J."/>
            <person name="Rivas-Marin E."/>
            <person name="Kohn T."/>
            <person name="Peeters S.H."/>
            <person name="Heuer A."/>
            <person name="Rast P."/>
            <person name="Oberbeckmann S."/>
            <person name="Bunk B."/>
            <person name="Jeske O."/>
            <person name="Meyerdierks A."/>
            <person name="Storesund J.E."/>
            <person name="Kallscheuer N."/>
            <person name="Luecker S."/>
            <person name="Lage O.M."/>
            <person name="Pohl T."/>
            <person name="Merkel B.J."/>
            <person name="Hornburger P."/>
            <person name="Mueller R.-W."/>
            <person name="Bruemmer F."/>
            <person name="Labrenz M."/>
            <person name="Spormann A.M."/>
            <person name="Op den Camp H."/>
            <person name="Overmann J."/>
            <person name="Amann R."/>
            <person name="Jetten M.S.M."/>
            <person name="Mascher T."/>
            <person name="Medema M.H."/>
            <person name="Devos D.P."/>
            <person name="Kaster A.-K."/>
            <person name="Ovreas L."/>
            <person name="Rohde M."/>
            <person name="Galperin M.Y."/>
            <person name="Jogler C."/>
        </authorList>
    </citation>
    <scope>NUCLEOTIDE SEQUENCE [LARGE SCALE GENOMIC DNA]</scope>
    <source>
        <strain evidence="5 6">Poly30</strain>
    </source>
</reference>
<evidence type="ECO:0000313" key="5">
    <source>
        <dbReference type="EMBL" id="QDV09067.1"/>
    </source>
</evidence>
<dbReference type="Pfam" id="PF13517">
    <property type="entry name" value="FG-GAP_3"/>
    <property type="match status" value="2"/>
</dbReference>
<feature type="chain" id="PRO_5021784681" evidence="3">
    <location>
        <begin position="24"/>
        <end position="578"/>
    </location>
</feature>
<evidence type="ECO:0000259" key="4">
    <source>
        <dbReference type="Pfam" id="PF07593"/>
    </source>
</evidence>
<dbReference type="OrthoDB" id="5287961at2"/>
<accession>A0A518EYA2</accession>
<evidence type="ECO:0000256" key="1">
    <source>
        <dbReference type="ARBA" id="ARBA00022729"/>
    </source>
</evidence>
<proteinExistence type="predicted"/>
<keyword evidence="6" id="KW-1185">Reference proteome</keyword>
<sequence precursor="true">MIHQHKILTALLFGLASPAPSSALPQEGGAAMKPWFTEVAKEAGVTWSHVSDRTDRFRFPEIMGGGTALFDYDGDGDLDLYLVQGGVLTPPPPPAEGEAPAPTPPGNKLFRNDSAGGLILFTDVTDEAGVGDTTYGMGAACADFDRDGDIDLYVTNVGPNKLYVNNGNGTFTDQSKKLKVDDARWATSAVFFDADGKNGLDLYVVNNLGWSEAIETPCVNYYGEPDYCSPNNYNAPSVDVLYMHGRLGYGDATIRAGIEAGFGNGLGVTVGDYDNDGDADVYVANDATPNVLWRNDGAGKFEDIGLEVGCAVNGLGAPEAGMGVQFIDMDSDGHLDLYMTHLRRETNTFYRNLGNGKFSDKTNMTGTSRASLNMTGFGMGFHDFDHDGVLDLFVANGAVQAWKDDERFSKTDAYAEPNHLYRGQMRGKNVRLSLVQEEGATANPVIGTSRGAAFGDLDGDGDVDAVVVDLDANVEILRNDAPAAGTHWVGFRVVEEKRGKLADVHGARVSIAGMEEGTRQQRQAEPCYSYLSSNDPRVHFGLGAGEMAKDVRVRWPDGTEQAFGDLAAGQYHVLKRGE</sequence>